<keyword evidence="13" id="KW-1185">Reference proteome</keyword>
<reference evidence="12 13" key="2">
    <citation type="submission" date="2019-01" db="EMBL/GenBank/DDBJ databases">
        <title>A chromosome length genome reference of the Java medaka (oryzias javanicus).</title>
        <authorList>
            <person name="Herpin A."/>
            <person name="Takehana Y."/>
            <person name="Naruse K."/>
            <person name="Ansai S."/>
            <person name="Kawaguchi M."/>
        </authorList>
    </citation>
    <scope>NUCLEOTIDE SEQUENCE [LARGE SCALE GENOMIC DNA]</scope>
    <source>
        <strain evidence="12">RS831</strain>
        <tissue evidence="12">Whole body</tissue>
    </source>
</reference>
<evidence type="ECO:0000256" key="4">
    <source>
        <dbReference type="ARBA" id="ARBA00022792"/>
    </source>
</evidence>
<dbReference type="Pfam" id="PF10502">
    <property type="entry name" value="Peptidase_S26"/>
    <property type="match status" value="2"/>
</dbReference>
<sequence length="216" mass="24109">MLLQMSSNPRRACSISTNQDTEYCEVVLGSCHSWCMVKALNAPSVEMFRRALGKTLGFVGYTIQYGCIAHCAFEYIGEFVVCSGPSMEPTIVNHDIVFSERMSRHLCKIEKGDIVIAKSPFDPHMNICKRVVGLEGDKICTSAQSDLFKTHIYVPKGHVWLEGDNLTNSSDSRSYGPIPYALIRGRVCLKLWPPHSFGTLSESPTKRIVKNQNNSD</sequence>
<evidence type="ECO:0000256" key="7">
    <source>
        <dbReference type="ARBA" id="ARBA00023136"/>
    </source>
</evidence>
<keyword evidence="4 10" id="KW-0999">Mitochondrion inner membrane</keyword>
<dbReference type="FunFam" id="2.10.109.10:FF:000010">
    <property type="entry name" value="Mitochondrial inner membrane protease subunit"/>
    <property type="match status" value="1"/>
</dbReference>
<keyword evidence="3 10" id="KW-0645">Protease</keyword>
<evidence type="ECO:0000256" key="10">
    <source>
        <dbReference type="RuleBase" id="RU362041"/>
    </source>
</evidence>
<evidence type="ECO:0000256" key="5">
    <source>
        <dbReference type="ARBA" id="ARBA00022801"/>
    </source>
</evidence>
<reference evidence="12 13" key="1">
    <citation type="submission" date="2018-11" db="EMBL/GenBank/DDBJ databases">
        <authorList>
            <person name="Lopez-Roques C."/>
            <person name="Donnadieu C."/>
            <person name="Bouchez O."/>
            <person name="Klopp C."/>
            <person name="Cabau C."/>
            <person name="Zahm M."/>
        </authorList>
    </citation>
    <scope>NUCLEOTIDE SEQUENCE [LARGE SCALE GENOMIC DNA]</scope>
    <source>
        <strain evidence="12">RS831</strain>
        <tissue evidence="12">Whole body</tissue>
    </source>
</reference>
<proteinExistence type="inferred from homology"/>
<keyword evidence="5 10" id="KW-0378">Hydrolase</keyword>
<evidence type="ECO:0000256" key="2">
    <source>
        <dbReference type="ARBA" id="ARBA00011805"/>
    </source>
</evidence>
<dbReference type="GO" id="GO:0006465">
    <property type="term" value="P:signal peptide processing"/>
    <property type="evidence" value="ECO:0007669"/>
    <property type="project" value="InterPro"/>
</dbReference>
<dbReference type="InterPro" id="IPR000223">
    <property type="entry name" value="Pept_S26A_signal_pept_1"/>
</dbReference>
<accession>A0A3S2Q9E1</accession>
<gene>
    <name evidence="12" type="ORF">OJAV_G00023930</name>
</gene>
<dbReference type="AlphaFoldDB" id="A0A3S2Q9E1"/>
<dbReference type="GO" id="GO:0004252">
    <property type="term" value="F:serine-type endopeptidase activity"/>
    <property type="evidence" value="ECO:0007669"/>
    <property type="project" value="InterPro"/>
</dbReference>
<evidence type="ECO:0000256" key="6">
    <source>
        <dbReference type="ARBA" id="ARBA00023128"/>
    </source>
</evidence>
<dbReference type="EC" id="3.4.21.-" evidence="10"/>
<dbReference type="GO" id="GO:0006627">
    <property type="term" value="P:protein processing involved in protein targeting to mitochondrion"/>
    <property type="evidence" value="ECO:0007669"/>
    <property type="project" value="TreeGrafter"/>
</dbReference>
<dbReference type="InterPro" id="IPR036286">
    <property type="entry name" value="LexA/Signal_pep-like_sf"/>
</dbReference>
<comment type="subunit">
    <text evidence="2">Heterodimer of 2 subunits, IMMPL1 and IMMPL2.</text>
</comment>
<evidence type="ECO:0000256" key="1">
    <source>
        <dbReference type="ARBA" id="ARBA00004273"/>
    </source>
</evidence>
<dbReference type="EMBL" id="CM012439">
    <property type="protein sequence ID" value="RVE74613.1"/>
    <property type="molecule type" value="Genomic_DNA"/>
</dbReference>
<dbReference type="GO" id="GO:0042720">
    <property type="term" value="C:mitochondrial inner membrane peptidase complex"/>
    <property type="evidence" value="ECO:0007669"/>
    <property type="project" value="TreeGrafter"/>
</dbReference>
<evidence type="ECO:0000259" key="11">
    <source>
        <dbReference type="Pfam" id="PF10502"/>
    </source>
</evidence>
<evidence type="ECO:0000256" key="8">
    <source>
        <dbReference type="ARBA" id="ARBA00038445"/>
    </source>
</evidence>
<keyword evidence="6 10" id="KW-0496">Mitochondrion</keyword>
<keyword evidence="7" id="KW-0472">Membrane</keyword>
<name>A0A3S2Q9E1_ORYJA</name>
<dbReference type="SUPFAM" id="SSF51306">
    <property type="entry name" value="LexA/Signal peptidase"/>
    <property type="match status" value="1"/>
</dbReference>
<comment type="subcellular location">
    <subcellularLocation>
        <location evidence="1 10">Mitochondrion inner membrane</location>
    </subcellularLocation>
</comment>
<evidence type="ECO:0000256" key="9">
    <source>
        <dbReference type="PIRSR" id="PIRSR600223-1"/>
    </source>
</evidence>
<dbReference type="OrthoDB" id="308440at2759"/>
<dbReference type="PANTHER" id="PTHR12383">
    <property type="entry name" value="PROTEASE FAMILY S26 MITOCHONDRIAL INNER MEMBRANE PROTEASE-RELATED"/>
    <property type="match status" value="1"/>
</dbReference>
<feature type="domain" description="Peptidase S26" evidence="11">
    <location>
        <begin position="148"/>
        <end position="192"/>
    </location>
</feature>
<dbReference type="InterPro" id="IPR019533">
    <property type="entry name" value="Peptidase_S26"/>
</dbReference>
<dbReference type="Gene3D" id="2.10.109.10">
    <property type="entry name" value="Umud Fragment, subunit A"/>
    <property type="match status" value="1"/>
</dbReference>
<comment type="similarity">
    <text evidence="8">Belongs to the peptidase S26 family. IMP1 subfamily.</text>
</comment>
<dbReference type="InterPro" id="IPR052064">
    <property type="entry name" value="Mito_IMP1_subunit"/>
</dbReference>
<evidence type="ECO:0000313" key="12">
    <source>
        <dbReference type="EMBL" id="RVE74613.1"/>
    </source>
</evidence>
<dbReference type="CDD" id="cd06530">
    <property type="entry name" value="S26_SPase_I"/>
    <property type="match status" value="1"/>
</dbReference>
<dbReference type="PANTHER" id="PTHR12383:SF16">
    <property type="entry name" value="MITOCHONDRIAL INNER MEMBRANE PROTEASE SUBUNIT 1"/>
    <property type="match status" value="1"/>
</dbReference>
<feature type="active site" evidence="9">
    <location>
        <position position="86"/>
    </location>
</feature>
<protein>
    <recommendedName>
        <fullName evidence="10">Mitochondrial inner membrane protease subunit</fullName>
        <ecNumber evidence="10">3.4.21.-</ecNumber>
    </recommendedName>
</protein>
<dbReference type="PRINTS" id="PR00727">
    <property type="entry name" value="LEADERPTASE"/>
</dbReference>
<dbReference type="Proteomes" id="UP000283210">
    <property type="component" value="Chromosome 3"/>
</dbReference>
<organism evidence="12 13">
    <name type="scientific">Oryzias javanicus</name>
    <name type="common">Javanese ricefish</name>
    <name type="synonym">Aplocheilus javanicus</name>
    <dbReference type="NCBI Taxonomy" id="123683"/>
    <lineage>
        <taxon>Eukaryota</taxon>
        <taxon>Metazoa</taxon>
        <taxon>Chordata</taxon>
        <taxon>Craniata</taxon>
        <taxon>Vertebrata</taxon>
        <taxon>Euteleostomi</taxon>
        <taxon>Actinopterygii</taxon>
        <taxon>Neopterygii</taxon>
        <taxon>Teleostei</taxon>
        <taxon>Neoteleostei</taxon>
        <taxon>Acanthomorphata</taxon>
        <taxon>Ovalentaria</taxon>
        <taxon>Atherinomorphae</taxon>
        <taxon>Beloniformes</taxon>
        <taxon>Adrianichthyidae</taxon>
        <taxon>Oryziinae</taxon>
        <taxon>Oryzias</taxon>
    </lineage>
</organism>
<dbReference type="NCBIfam" id="TIGR02227">
    <property type="entry name" value="sigpep_I_bact"/>
    <property type="match status" value="1"/>
</dbReference>
<evidence type="ECO:0000313" key="13">
    <source>
        <dbReference type="Proteomes" id="UP000283210"/>
    </source>
</evidence>
<feature type="active site" evidence="9">
    <location>
        <position position="129"/>
    </location>
</feature>
<dbReference type="OMA" id="STHWFWE"/>
<feature type="domain" description="Peptidase S26" evidence="11">
    <location>
        <begin position="64"/>
        <end position="143"/>
    </location>
</feature>
<evidence type="ECO:0000256" key="3">
    <source>
        <dbReference type="ARBA" id="ARBA00022670"/>
    </source>
</evidence>